<dbReference type="GO" id="GO:0005886">
    <property type="term" value="C:plasma membrane"/>
    <property type="evidence" value="ECO:0007669"/>
    <property type="project" value="UniProtKB-SubCell"/>
</dbReference>
<evidence type="ECO:0000313" key="8">
    <source>
        <dbReference type="Proteomes" id="UP000789845"/>
    </source>
</evidence>
<comment type="caution">
    <text evidence="7">The sequence shown here is derived from an EMBL/GenBank/DDBJ whole genome shotgun (WGS) entry which is preliminary data.</text>
</comment>
<keyword evidence="2" id="KW-1003">Cell membrane</keyword>
<feature type="transmembrane region" description="Helical" evidence="6">
    <location>
        <begin position="51"/>
        <end position="69"/>
    </location>
</feature>
<keyword evidence="5 6" id="KW-0472">Membrane</keyword>
<feature type="transmembrane region" description="Helical" evidence="6">
    <location>
        <begin position="233"/>
        <end position="259"/>
    </location>
</feature>
<dbReference type="InterPro" id="IPR002797">
    <property type="entry name" value="Polysacc_synth"/>
</dbReference>
<evidence type="ECO:0000256" key="6">
    <source>
        <dbReference type="SAM" id="Phobius"/>
    </source>
</evidence>
<feature type="transmembrane region" description="Helical" evidence="6">
    <location>
        <begin position="194"/>
        <end position="212"/>
    </location>
</feature>
<protein>
    <submittedName>
        <fullName evidence="7">Lipid II flippase MurJ</fullName>
    </submittedName>
</protein>
<dbReference type="Pfam" id="PF01943">
    <property type="entry name" value="Polysacc_synt"/>
    <property type="match status" value="1"/>
</dbReference>
<dbReference type="InterPro" id="IPR050833">
    <property type="entry name" value="Poly_Biosynth_Transport"/>
</dbReference>
<dbReference type="InterPro" id="IPR024923">
    <property type="entry name" value="PG_synth_SpoVB"/>
</dbReference>
<evidence type="ECO:0000313" key="7">
    <source>
        <dbReference type="EMBL" id="CAG9610105.1"/>
    </source>
</evidence>
<gene>
    <name evidence="7" type="primary">murJ_3</name>
    <name evidence="7" type="ORF">NEOCIP111885_03850</name>
</gene>
<organism evidence="7 8">
    <name type="scientific">Pseudoneobacillus rhizosphaerae</name>
    <dbReference type="NCBI Taxonomy" id="2880968"/>
    <lineage>
        <taxon>Bacteria</taxon>
        <taxon>Bacillati</taxon>
        <taxon>Bacillota</taxon>
        <taxon>Bacilli</taxon>
        <taxon>Bacillales</taxon>
        <taxon>Bacillaceae</taxon>
        <taxon>Pseudoneobacillus</taxon>
    </lineage>
</organism>
<feature type="transmembrane region" description="Helical" evidence="6">
    <location>
        <begin position="90"/>
        <end position="113"/>
    </location>
</feature>
<feature type="transmembrane region" description="Helical" evidence="6">
    <location>
        <begin position="326"/>
        <end position="348"/>
    </location>
</feature>
<evidence type="ECO:0000256" key="4">
    <source>
        <dbReference type="ARBA" id="ARBA00022989"/>
    </source>
</evidence>
<sequence>MRPNRSSNDWFKGAFILTLGALITKILSAFYRVPFQNIVGDIGFYIYQQVYPFYGLALVLSTYGFPVIISKHFTELKEKNQMEKAFRFLALSYLVLSILGILSFLILYFGASWLANQMDDPSLTLLFRVISVVFLVFPIISVLRGYFQGIGNMIPTAVSQVGEQLIRVMTILTVAILFTREGFSLYVIGGGAAFGSVTGGLVAILILITFFLKETKDANYSIKLRNIQLFYDLGKVIKLLLIQGFAVCISSMVIIFIQLADSLNMLSLLVTNGVELEAAKGLKGVYDRGQPLIQLGTIVATSMSLSLVPVISSERMKANENLQGKISFAVQISLIIGAAATVGLLAIIQPTNVMLYENQAGSSVLAVLTTVIFFGSVTLTVIAILQGLGFMFFPAIVILLTFVLKYVLNILLITKFGPIGAAISTNISMGLCMLLLWWKLAMLVRKPLVSGVFLLKLTGTSMLMFFILKMYLFVIQPLDQWFDSNRLFAAIQAFGGVSIGGILFIFVILRVKMIQSEDLALLPFGSKLLYFQTRKEKE</sequence>
<proteinExistence type="predicted"/>
<feature type="transmembrane region" description="Helical" evidence="6">
    <location>
        <begin position="292"/>
        <end position="314"/>
    </location>
</feature>
<dbReference type="PANTHER" id="PTHR30250">
    <property type="entry name" value="PST FAMILY PREDICTED COLANIC ACID TRANSPORTER"/>
    <property type="match status" value="1"/>
</dbReference>
<dbReference type="Proteomes" id="UP000789845">
    <property type="component" value="Unassembled WGS sequence"/>
</dbReference>
<feature type="transmembrane region" description="Helical" evidence="6">
    <location>
        <begin position="453"/>
        <end position="475"/>
    </location>
</feature>
<feature type="transmembrane region" description="Helical" evidence="6">
    <location>
        <begin position="12"/>
        <end position="31"/>
    </location>
</feature>
<keyword evidence="4 6" id="KW-1133">Transmembrane helix</keyword>
<dbReference type="EMBL" id="CAKJTG010000028">
    <property type="protein sequence ID" value="CAG9610105.1"/>
    <property type="molecule type" value="Genomic_DNA"/>
</dbReference>
<evidence type="ECO:0000256" key="2">
    <source>
        <dbReference type="ARBA" id="ARBA00022475"/>
    </source>
</evidence>
<name>A0A9C7GDD1_9BACI</name>
<keyword evidence="3 6" id="KW-0812">Transmembrane</keyword>
<feature type="transmembrane region" description="Helical" evidence="6">
    <location>
        <begin position="168"/>
        <end position="188"/>
    </location>
</feature>
<dbReference type="RefSeq" id="WP_230498330.1">
    <property type="nucleotide sequence ID" value="NZ_CAKJTG010000028.1"/>
</dbReference>
<evidence type="ECO:0000256" key="1">
    <source>
        <dbReference type="ARBA" id="ARBA00004651"/>
    </source>
</evidence>
<feature type="transmembrane region" description="Helical" evidence="6">
    <location>
        <begin position="392"/>
        <end position="413"/>
    </location>
</feature>
<feature type="transmembrane region" description="Helical" evidence="6">
    <location>
        <begin position="125"/>
        <end position="147"/>
    </location>
</feature>
<comment type="subcellular location">
    <subcellularLocation>
        <location evidence="1">Cell membrane</location>
        <topology evidence="1">Multi-pass membrane protein</topology>
    </subcellularLocation>
</comment>
<dbReference type="PIRSF" id="PIRSF038958">
    <property type="entry name" value="PG_synth_SpoVB"/>
    <property type="match status" value="1"/>
</dbReference>
<evidence type="ECO:0000256" key="5">
    <source>
        <dbReference type="ARBA" id="ARBA00023136"/>
    </source>
</evidence>
<evidence type="ECO:0000256" key="3">
    <source>
        <dbReference type="ARBA" id="ARBA00022692"/>
    </source>
</evidence>
<reference evidence="7" key="1">
    <citation type="submission" date="2021-10" db="EMBL/GenBank/DDBJ databases">
        <authorList>
            <person name="Criscuolo A."/>
        </authorList>
    </citation>
    <scope>NUCLEOTIDE SEQUENCE</scope>
    <source>
        <strain evidence="7">CIP111885</strain>
    </source>
</reference>
<dbReference type="PANTHER" id="PTHR30250:SF29">
    <property type="entry name" value="POLYSACCHARIDE BIOSYNTHESIS PROTEIN C-TERMINAL DOMAIN-CONTAINING PROTEIN"/>
    <property type="match status" value="1"/>
</dbReference>
<feature type="transmembrane region" description="Helical" evidence="6">
    <location>
        <begin position="487"/>
        <end position="509"/>
    </location>
</feature>
<accession>A0A9C7GDD1</accession>
<dbReference type="CDD" id="cd13124">
    <property type="entry name" value="MATE_SpoVB_like"/>
    <property type="match status" value="1"/>
</dbReference>
<feature type="transmembrane region" description="Helical" evidence="6">
    <location>
        <begin position="360"/>
        <end position="385"/>
    </location>
</feature>
<dbReference type="AlphaFoldDB" id="A0A9C7GDD1"/>
<feature type="transmembrane region" description="Helical" evidence="6">
    <location>
        <begin position="419"/>
        <end position="441"/>
    </location>
</feature>
<keyword evidence="8" id="KW-1185">Reference proteome</keyword>